<keyword evidence="2" id="KW-0012">Acyltransferase</keyword>
<dbReference type="Proteomes" id="UP000286137">
    <property type="component" value="Unassembled WGS sequence"/>
</dbReference>
<evidence type="ECO:0000313" key="7">
    <source>
        <dbReference type="EMBL" id="RGT34736.1"/>
    </source>
</evidence>
<dbReference type="RefSeq" id="WP_118013523.1">
    <property type="nucleotide sequence ID" value="NZ_JAAILN010000001.1"/>
</dbReference>
<evidence type="ECO:0000313" key="5">
    <source>
        <dbReference type="EMBL" id="MCB5620719.1"/>
    </source>
</evidence>
<evidence type="ECO:0000256" key="1">
    <source>
        <dbReference type="ARBA" id="ARBA00022679"/>
    </source>
</evidence>
<reference evidence="8 9" key="1">
    <citation type="submission" date="2018-08" db="EMBL/GenBank/DDBJ databases">
        <title>A genome reference for cultivated species of the human gut microbiota.</title>
        <authorList>
            <person name="Zou Y."/>
            <person name="Xue W."/>
            <person name="Luo G."/>
        </authorList>
    </citation>
    <scope>NUCLEOTIDE SEQUENCE [LARGE SCALE GENOMIC DNA]</scope>
    <source>
        <strain evidence="7 8">AF19-16AC</strain>
        <strain evidence="6 9">AF27-4BH</strain>
    </source>
</reference>
<dbReference type="InterPro" id="IPR000182">
    <property type="entry name" value="GNAT_dom"/>
</dbReference>
<name>A0A412N8Q3_MEDGN</name>
<dbReference type="EMBL" id="QRWQ01000040">
    <property type="protein sequence ID" value="RGT34736.1"/>
    <property type="molecule type" value="Genomic_DNA"/>
</dbReference>
<evidence type="ECO:0000259" key="4">
    <source>
        <dbReference type="Pfam" id="PF13302"/>
    </source>
</evidence>
<evidence type="ECO:0000256" key="2">
    <source>
        <dbReference type="ARBA" id="ARBA00023315"/>
    </source>
</evidence>
<evidence type="ECO:0000256" key="3">
    <source>
        <dbReference type="ARBA" id="ARBA00038502"/>
    </source>
</evidence>
<feature type="domain" description="N-acetyltransferase" evidence="4">
    <location>
        <begin position="25"/>
        <end position="80"/>
    </location>
</feature>
<dbReference type="SUPFAM" id="SSF55729">
    <property type="entry name" value="Acyl-CoA N-acyltransferases (Nat)"/>
    <property type="match status" value="1"/>
</dbReference>
<comment type="similarity">
    <text evidence="3">Belongs to the acetyltransferase family. RimJ subfamily.</text>
</comment>
<sequence length="108" mass="12740">MICVVFLRSTAFYTGKAPGTYPKIIGYVLSKDYWGRGLMPEAVNRVIRFCFENEKYDYLMCSHFVVNHQSKRVIEKSGFRFVKENIRIAQNGEEHISLYYMLDNPDKR</sequence>
<dbReference type="GO" id="GO:0008999">
    <property type="term" value="F:protein-N-terminal-alanine acetyltransferase activity"/>
    <property type="evidence" value="ECO:0007669"/>
    <property type="project" value="TreeGrafter"/>
</dbReference>
<protein>
    <submittedName>
        <fullName evidence="5 7">N-acetyltransferase</fullName>
    </submittedName>
</protein>
<accession>A0A412N8Q3</accession>
<evidence type="ECO:0000313" key="6">
    <source>
        <dbReference type="EMBL" id="RGQ68341.1"/>
    </source>
</evidence>
<keyword evidence="1 7" id="KW-0808">Transferase</keyword>
<reference evidence="5" key="2">
    <citation type="submission" date="2021-10" db="EMBL/GenBank/DDBJ databases">
        <title>Collection of gut derived symbiotic bacterial strains cultured from healthy donors.</title>
        <authorList>
            <person name="Lin H."/>
            <person name="Littmann E."/>
            <person name="Claire K."/>
            <person name="Pamer E."/>
        </authorList>
    </citation>
    <scope>NUCLEOTIDE SEQUENCE</scope>
    <source>
        <strain evidence="5">MSK.23.18</strain>
    </source>
</reference>
<dbReference type="InterPro" id="IPR016181">
    <property type="entry name" value="Acyl_CoA_acyltransferase"/>
</dbReference>
<dbReference type="Pfam" id="PF13302">
    <property type="entry name" value="Acetyltransf_3"/>
    <property type="match status" value="1"/>
</dbReference>
<organism evidence="7 8">
    <name type="scientific">Mediterraneibacter gnavus</name>
    <name type="common">Ruminococcus gnavus</name>
    <dbReference type="NCBI Taxonomy" id="33038"/>
    <lineage>
        <taxon>Bacteria</taxon>
        <taxon>Bacillati</taxon>
        <taxon>Bacillota</taxon>
        <taxon>Clostridia</taxon>
        <taxon>Lachnospirales</taxon>
        <taxon>Lachnospiraceae</taxon>
        <taxon>Mediterraneibacter</taxon>
    </lineage>
</organism>
<dbReference type="EMBL" id="JAJBOM010000032">
    <property type="protein sequence ID" value="MCB5620719.1"/>
    <property type="molecule type" value="Genomic_DNA"/>
</dbReference>
<dbReference type="PANTHER" id="PTHR43792">
    <property type="entry name" value="GNAT FAMILY, PUTATIVE (AFU_ORTHOLOGUE AFUA_3G00765)-RELATED-RELATED"/>
    <property type="match status" value="1"/>
</dbReference>
<dbReference type="EMBL" id="QRTJ01000011">
    <property type="protein sequence ID" value="RGQ68341.1"/>
    <property type="molecule type" value="Genomic_DNA"/>
</dbReference>
<dbReference type="PANTHER" id="PTHR43792:SF8">
    <property type="entry name" value="[RIBOSOMAL PROTEIN US5]-ALANINE N-ACETYLTRANSFERASE"/>
    <property type="match status" value="1"/>
</dbReference>
<gene>
    <name evidence="7" type="ORF">DWX36_17135</name>
    <name evidence="6" type="ORF">DWY88_07125</name>
    <name evidence="5" type="ORF">LIQ08_16415</name>
</gene>
<dbReference type="Proteomes" id="UP000283834">
    <property type="component" value="Unassembled WGS sequence"/>
</dbReference>
<dbReference type="AlphaFoldDB" id="A0A412N8Q3"/>
<dbReference type="InterPro" id="IPR051531">
    <property type="entry name" value="N-acetyltransferase"/>
</dbReference>
<proteinExistence type="inferred from homology"/>
<evidence type="ECO:0000313" key="9">
    <source>
        <dbReference type="Proteomes" id="UP000286137"/>
    </source>
</evidence>
<dbReference type="Gene3D" id="3.40.630.30">
    <property type="match status" value="1"/>
</dbReference>
<comment type="caution">
    <text evidence="7">The sequence shown here is derived from an EMBL/GenBank/DDBJ whole genome shotgun (WGS) entry which is preliminary data.</text>
</comment>
<dbReference type="GO" id="GO:0005737">
    <property type="term" value="C:cytoplasm"/>
    <property type="evidence" value="ECO:0007669"/>
    <property type="project" value="TreeGrafter"/>
</dbReference>
<evidence type="ECO:0000313" key="8">
    <source>
        <dbReference type="Proteomes" id="UP000283834"/>
    </source>
</evidence>
<dbReference type="Proteomes" id="UP001297370">
    <property type="component" value="Unassembled WGS sequence"/>
</dbReference>